<dbReference type="GeneID" id="25562618"/>
<feature type="compositionally biased region" description="Low complexity" evidence="2">
    <location>
        <begin position="1439"/>
        <end position="1455"/>
    </location>
</feature>
<dbReference type="InterPro" id="IPR032675">
    <property type="entry name" value="LRR_dom_sf"/>
</dbReference>
<keyword evidence="3" id="KW-0812">Transmembrane</keyword>
<feature type="transmembrane region" description="Helical" evidence="3">
    <location>
        <begin position="1026"/>
        <end position="1044"/>
    </location>
</feature>
<feature type="region of interest" description="Disordered" evidence="2">
    <location>
        <begin position="408"/>
        <end position="469"/>
    </location>
</feature>
<feature type="transmembrane region" description="Helical" evidence="3">
    <location>
        <begin position="1056"/>
        <end position="1079"/>
    </location>
</feature>
<dbReference type="SMART" id="SM00368">
    <property type="entry name" value="LRR_RI"/>
    <property type="match status" value="7"/>
</dbReference>
<dbReference type="RefSeq" id="XP_013760319.1">
    <property type="nucleotide sequence ID" value="XM_013904865.1"/>
</dbReference>
<feature type="compositionally biased region" description="Basic residues" evidence="2">
    <location>
        <begin position="1403"/>
        <end position="1415"/>
    </location>
</feature>
<dbReference type="InterPro" id="IPR052201">
    <property type="entry name" value="LRR-containing_regulator"/>
</dbReference>
<feature type="transmembrane region" description="Helical" evidence="3">
    <location>
        <begin position="1366"/>
        <end position="1391"/>
    </location>
</feature>
<dbReference type="InterPro" id="IPR001611">
    <property type="entry name" value="Leu-rich_rpt"/>
</dbReference>
<dbReference type="eggNOG" id="KOG4308">
    <property type="taxonomic scope" value="Eukaryota"/>
</dbReference>
<dbReference type="Gene3D" id="3.80.10.10">
    <property type="entry name" value="Ribonuclease Inhibitor"/>
    <property type="match status" value="2"/>
</dbReference>
<dbReference type="SUPFAM" id="SSF52047">
    <property type="entry name" value="RNI-like"/>
    <property type="match status" value="1"/>
</dbReference>
<feature type="transmembrane region" description="Helical" evidence="3">
    <location>
        <begin position="1196"/>
        <end position="1219"/>
    </location>
</feature>
<feature type="transmembrane region" description="Helical" evidence="3">
    <location>
        <begin position="1277"/>
        <end position="1298"/>
    </location>
</feature>
<reference evidence="4 5" key="1">
    <citation type="submission" date="2010-05" db="EMBL/GenBank/DDBJ databases">
        <title>The Genome Sequence of Thecamonas trahens ATCC 50062.</title>
        <authorList>
            <consortium name="The Broad Institute Genome Sequencing Platform"/>
            <person name="Russ C."/>
            <person name="Cuomo C."/>
            <person name="Shea T."/>
            <person name="Young S.K."/>
            <person name="Zeng Q."/>
            <person name="Koehrsen M."/>
            <person name="Haas B."/>
            <person name="Borodovsky M."/>
            <person name="Guigo R."/>
            <person name="Alvarado L."/>
            <person name="Berlin A."/>
            <person name="Bochicchio J."/>
            <person name="Borenstein D."/>
            <person name="Chapman S."/>
            <person name="Chen Z."/>
            <person name="Freedman E."/>
            <person name="Gellesch M."/>
            <person name="Goldberg J."/>
            <person name="Griggs A."/>
            <person name="Gujja S."/>
            <person name="Heilman E."/>
            <person name="Heiman D."/>
            <person name="Hepburn T."/>
            <person name="Howarth C."/>
            <person name="Jen D."/>
            <person name="Larson L."/>
            <person name="Mehta T."/>
            <person name="Park D."/>
            <person name="Pearson M."/>
            <person name="Roberts A."/>
            <person name="Saif S."/>
            <person name="Shenoy N."/>
            <person name="Sisk P."/>
            <person name="Stolte C."/>
            <person name="Sykes S."/>
            <person name="Thomson T."/>
            <person name="Walk T."/>
            <person name="White J."/>
            <person name="Yandava C."/>
            <person name="Burger G."/>
            <person name="Gray M.W."/>
            <person name="Holland P.W.H."/>
            <person name="King N."/>
            <person name="Lang F.B.F."/>
            <person name="Roger A.J."/>
            <person name="Ruiz-Trillo I."/>
            <person name="Lander E."/>
            <person name="Nusbaum C."/>
        </authorList>
    </citation>
    <scope>NUCLEOTIDE SEQUENCE [LARGE SCALE GENOMIC DNA]</scope>
    <source>
        <strain evidence="4 5">ATCC 50062</strain>
    </source>
</reference>
<dbReference type="PANTHER" id="PTHR24111">
    <property type="entry name" value="LEUCINE-RICH REPEAT-CONTAINING PROTEIN 34"/>
    <property type="match status" value="1"/>
</dbReference>
<evidence type="ECO:0000256" key="3">
    <source>
        <dbReference type="SAM" id="Phobius"/>
    </source>
</evidence>
<dbReference type="STRING" id="461836.A0A0L0D5E3"/>
<keyword evidence="5" id="KW-1185">Reference proteome</keyword>
<feature type="compositionally biased region" description="Low complexity" evidence="2">
    <location>
        <begin position="408"/>
        <end position="425"/>
    </location>
</feature>
<keyword evidence="3" id="KW-1133">Transmembrane helix</keyword>
<feature type="region of interest" description="Disordered" evidence="2">
    <location>
        <begin position="1403"/>
        <end position="1455"/>
    </location>
</feature>
<sequence>MFEHTVSLGSAEQSLPQSIKYLFLSDAVTTVDVSGLGVTDADLAFLATYLSTDAIEIDSDPEPVLPIAPQDAISIVMELDVSASAFSVAGLTLLVEGLYTNSVLRTLLLDGNEIDNRGARALGALLASPHSDLRRLSLVDNAIGDKGARHLVRALAHPARDTGAMGKAPSLVQLDMAYNTTSPAPWAELLQSRTCEVEVLNLAYNSRFTAKASVPLFHALAQFNTSLVALVLEGNTLGSEGGTALARALALNGTLTELNVNKTGLTDGALAEIGSALARNPSLVILQAAGNELGSGPAADKAAPGTVGLRALGRAVAHNTTLRVLNIANNAIKAGCGASALFAPLAANASLEVLDARGNELGLEGLSALVAGVQGNLSLTEVNGLAPDAFVASAGRALNATHLGSSSSSALSSVPGSSESVSTPTASLSGGSRRKSDAGSYRVSLDALGSSLGGSGEDDSGEGTTETQELRSHGVRYVVDMEYVYPPLDIACNAFTLWDDGVVSLSDPTATLLDLAAGLGDVELATALLATHYVSGASVEDFVLKRALLFGVQRPAVPLEMLALLLRGCLARGVAVRYDVAAMAALRAGNRAALKLLNGVAGASPLYWLTPLPRSLAVAPSRPLRDYFAAAGEALSSVLVAHGVNARRRRLTLPAPDVLDAMVRALPPHEGGVPQGVFWLSRTLHSDPYLRNGLELLASALTVSTRPILLALLHAARPGSRLPVFREQLSAAYQFVDSISEFGHGFYGSLLHEIGTAGNALAAEVLLNSLLGAEAPESMQGGLYAEDARGLTPLECVVRGRGDALRFAHGTPWAEHIRREYASVEVAFRGSMDREEEREYSRERNRIWAVRYAGLWAGAVAAAVASVVVLPAAVLGSVVRRGEPLALVSDMADERLGGTRLSFIPGEAHLVPGGATSSDVSAVLGSESEEQEARETSGSVSTFDILHYSTSSLLSRVGSWQSDGSTTDGELVLQGYSEGSVQAPRDLLVANSRGDRLSNAVRTEFARSSGSCTSCSSISWHASPTWLHAWLLVVGVGLAVLVSARGWGETEGVRMAAVLGGWACAGVLVVTQYAAFVAWSPRAFVVPLPKDVAWRSSFANAVALSARTAELVQLAGLALLVHPPSWGAGAGLHQVLESISGGSARPRGTGLVLLLTGLGVWWLLGVGFVLFSVAVLGARGARSPLSWRAFSWRRSWLWLGPRLVGVVPLLASFVAPAAVQGGLVPLLRLCALGADWEVDGRVSATVLLAAGVLLALSASSVGLYLRMAAPPTLTERLVPHVIVVEVVGKLAGVLALTYAPAGTAWAPGVMLAVAGCGVVAHSVSQAAVQLTARMRWLSVVGYGCVCWAALVSLLGAAGAVDVSTQLFGLVLVGGWAACGLGLVVLVCGRIVRGLWRRRRARRHDRASRGMTRKPRGPGESSYSDRYDRTSSGWYSVNDRASSSSSRECSSASYTA</sequence>
<evidence type="ECO:0000313" key="4">
    <source>
        <dbReference type="EMBL" id="KNC46538.1"/>
    </source>
</evidence>
<feature type="transmembrane region" description="Helical" evidence="3">
    <location>
        <begin position="1151"/>
        <end position="1176"/>
    </location>
</feature>
<dbReference type="Pfam" id="PF13516">
    <property type="entry name" value="LRR_6"/>
    <property type="match status" value="5"/>
</dbReference>
<organism evidence="4 5">
    <name type="scientific">Thecamonas trahens ATCC 50062</name>
    <dbReference type="NCBI Taxonomy" id="461836"/>
    <lineage>
        <taxon>Eukaryota</taxon>
        <taxon>Apusozoa</taxon>
        <taxon>Apusomonadida</taxon>
        <taxon>Apusomonadidae</taxon>
        <taxon>Thecamonas</taxon>
    </lineage>
</organism>
<keyword evidence="1" id="KW-0677">Repeat</keyword>
<evidence type="ECO:0000256" key="2">
    <source>
        <dbReference type="SAM" id="MobiDB-lite"/>
    </source>
</evidence>
<dbReference type="Proteomes" id="UP000054408">
    <property type="component" value="Unassembled WGS sequence"/>
</dbReference>
<name>A0A0L0D5E3_THETB</name>
<evidence type="ECO:0000256" key="1">
    <source>
        <dbReference type="ARBA" id="ARBA00022737"/>
    </source>
</evidence>
<dbReference type="EMBL" id="GL349443">
    <property type="protein sequence ID" value="KNC46538.1"/>
    <property type="molecule type" value="Genomic_DNA"/>
</dbReference>
<gene>
    <name evidence="4" type="ORF">AMSG_02974</name>
</gene>
<feature type="transmembrane region" description="Helical" evidence="3">
    <location>
        <begin position="1242"/>
        <end position="1265"/>
    </location>
</feature>
<protein>
    <submittedName>
        <fullName evidence="4">NOD3 protein</fullName>
    </submittedName>
</protein>
<accession>A0A0L0D5E3</accession>
<dbReference type="OrthoDB" id="272549at2759"/>
<feature type="transmembrane region" description="Helical" evidence="3">
    <location>
        <begin position="1304"/>
        <end position="1324"/>
    </location>
</feature>
<proteinExistence type="predicted"/>
<keyword evidence="3" id="KW-0472">Membrane</keyword>
<dbReference type="PANTHER" id="PTHR24111:SF0">
    <property type="entry name" value="LEUCINE-RICH REPEAT-CONTAINING PROTEIN"/>
    <property type="match status" value="1"/>
</dbReference>
<feature type="transmembrane region" description="Helical" evidence="3">
    <location>
        <begin position="1336"/>
        <end position="1360"/>
    </location>
</feature>
<evidence type="ECO:0000313" key="5">
    <source>
        <dbReference type="Proteomes" id="UP000054408"/>
    </source>
</evidence>